<keyword evidence="2" id="KW-1185">Reference proteome</keyword>
<dbReference type="eggNOG" id="ENOG5030N6H">
    <property type="taxonomic scope" value="Bacteria"/>
</dbReference>
<name>K9X5E2_9NOST</name>
<sequence>MDIHSLMQKFTELGYVTVGRGPKHPESPSLELQKEIDSFLEQYSFLRKDPGYIDFLEYYSGAMVDWPKGELVIAIFGFLEEISFHLIKDGGEVIDDDGFYAFCTSVVRVGEGQDMENESIGLGYTFDATGTRRWGVYRSIEGGECEWYCDSFLEWLEKLIDKNGLLV</sequence>
<proteinExistence type="predicted"/>
<dbReference type="Proteomes" id="UP000010475">
    <property type="component" value="Chromosome"/>
</dbReference>
<dbReference type="KEGG" id="csg:Cylst_5903"/>
<dbReference type="RefSeq" id="WP_015211113.1">
    <property type="nucleotide sequence ID" value="NC_019757.1"/>
</dbReference>
<evidence type="ECO:0000313" key="1">
    <source>
        <dbReference type="EMBL" id="AFZ27880.1"/>
    </source>
</evidence>
<organism evidence="1 2">
    <name type="scientific">Cylindrospermum stagnale PCC 7417</name>
    <dbReference type="NCBI Taxonomy" id="56107"/>
    <lineage>
        <taxon>Bacteria</taxon>
        <taxon>Bacillati</taxon>
        <taxon>Cyanobacteriota</taxon>
        <taxon>Cyanophyceae</taxon>
        <taxon>Nostocales</taxon>
        <taxon>Nostocaceae</taxon>
        <taxon>Cylindrospermum</taxon>
    </lineage>
</organism>
<reference evidence="1 2" key="1">
    <citation type="submission" date="2012-06" db="EMBL/GenBank/DDBJ databases">
        <title>Finished chromosome of genome of Cylindrospermum stagnale PCC 7417.</title>
        <authorList>
            <consortium name="US DOE Joint Genome Institute"/>
            <person name="Gugger M."/>
            <person name="Coursin T."/>
            <person name="Rippka R."/>
            <person name="Tandeau De Marsac N."/>
            <person name="Huntemann M."/>
            <person name="Wei C.-L."/>
            <person name="Han J."/>
            <person name="Detter J.C."/>
            <person name="Han C."/>
            <person name="Tapia R."/>
            <person name="Chen A."/>
            <person name="Kyrpides N."/>
            <person name="Mavromatis K."/>
            <person name="Markowitz V."/>
            <person name="Szeto E."/>
            <person name="Ivanova N."/>
            <person name="Pagani I."/>
            <person name="Pati A."/>
            <person name="Goodwin L."/>
            <person name="Nordberg H.P."/>
            <person name="Cantor M.N."/>
            <person name="Hua S.X."/>
            <person name="Woyke T."/>
            <person name="Kerfeld C.A."/>
        </authorList>
    </citation>
    <scope>NUCLEOTIDE SEQUENCE [LARGE SCALE GENOMIC DNA]</scope>
    <source>
        <strain evidence="1 2">PCC 7417</strain>
    </source>
</reference>
<dbReference type="STRING" id="56107.Cylst_5903"/>
<evidence type="ECO:0000313" key="2">
    <source>
        <dbReference type="Proteomes" id="UP000010475"/>
    </source>
</evidence>
<dbReference type="AlphaFoldDB" id="K9X5E2"/>
<dbReference type="EMBL" id="CP003642">
    <property type="protein sequence ID" value="AFZ27880.1"/>
    <property type="molecule type" value="Genomic_DNA"/>
</dbReference>
<accession>K9X5E2</accession>
<gene>
    <name evidence="1" type="ORF">Cylst_5903</name>
</gene>
<dbReference type="HOGENOM" id="CLU_1591796_0_0_3"/>
<protein>
    <recommendedName>
        <fullName evidence="3">Knr4/Smi1-like domain-containing protein</fullName>
    </recommendedName>
</protein>
<dbReference type="OrthoDB" id="9553678at2"/>
<evidence type="ECO:0008006" key="3">
    <source>
        <dbReference type="Google" id="ProtNLM"/>
    </source>
</evidence>